<evidence type="ECO:0000256" key="8">
    <source>
        <dbReference type="RuleBase" id="RU363032"/>
    </source>
</evidence>
<name>A0A1G6C9V8_9HYPH</name>
<dbReference type="InterPro" id="IPR010065">
    <property type="entry name" value="AA_ABC_transptr_permease_3TM"/>
</dbReference>
<dbReference type="InterPro" id="IPR043429">
    <property type="entry name" value="ArtM/GltK/GlnP/TcyL/YhdX-like"/>
</dbReference>
<evidence type="ECO:0000313" key="10">
    <source>
        <dbReference type="EMBL" id="SDB29689.1"/>
    </source>
</evidence>
<evidence type="ECO:0000256" key="6">
    <source>
        <dbReference type="ARBA" id="ARBA00022989"/>
    </source>
</evidence>
<gene>
    <name evidence="10" type="ORF">SAMN02982931_02242</name>
</gene>
<sequence length="238" mass="25682">MLRDFTFNEVYFLLLATRWTILLAVIAFVGGGLLGLVIAGMRVSPYAVLRRAAMAYIQFFQGTPLLIQLFMVFYGTAFIGLSPDPWTAAAITFIVNSAAFFGEIFYGSIESIPRGQWEISRALGFRFVPTLRLIILPQAFRLMLPPTVGFTVQIVKGTSVASLIGLTELARTATVINTVTFEPALVFGTVALIYFALCWPLSLLGASLERRLLVQKVRGGPLGKGAAASPAAAVAGPD</sequence>
<comment type="subcellular location">
    <subcellularLocation>
        <location evidence="1">Cell inner membrane</location>
        <topology evidence="1">Multi-pass membrane protein</topology>
    </subcellularLocation>
    <subcellularLocation>
        <location evidence="8">Cell membrane</location>
        <topology evidence="8">Multi-pass membrane protein</topology>
    </subcellularLocation>
</comment>
<dbReference type="PANTHER" id="PTHR30614">
    <property type="entry name" value="MEMBRANE COMPONENT OF AMINO ACID ABC TRANSPORTER"/>
    <property type="match status" value="1"/>
</dbReference>
<dbReference type="OrthoDB" id="7255919at2"/>
<evidence type="ECO:0000256" key="2">
    <source>
        <dbReference type="ARBA" id="ARBA00010072"/>
    </source>
</evidence>
<evidence type="ECO:0000259" key="9">
    <source>
        <dbReference type="PROSITE" id="PS50928"/>
    </source>
</evidence>
<keyword evidence="11" id="KW-1185">Reference proteome</keyword>
<dbReference type="NCBIfam" id="TIGR01726">
    <property type="entry name" value="HEQRo_perm_3TM"/>
    <property type="match status" value="1"/>
</dbReference>
<dbReference type="GO" id="GO:0022857">
    <property type="term" value="F:transmembrane transporter activity"/>
    <property type="evidence" value="ECO:0007669"/>
    <property type="project" value="InterPro"/>
</dbReference>
<proteinExistence type="inferred from homology"/>
<accession>A0A1G6C9V8</accession>
<evidence type="ECO:0000256" key="1">
    <source>
        <dbReference type="ARBA" id="ARBA00004429"/>
    </source>
</evidence>
<dbReference type="RefSeq" id="WP_090876515.1">
    <property type="nucleotide sequence ID" value="NZ_FMXQ01000004.1"/>
</dbReference>
<evidence type="ECO:0000313" key="11">
    <source>
        <dbReference type="Proteomes" id="UP000199071"/>
    </source>
</evidence>
<feature type="transmembrane region" description="Helical" evidence="8">
    <location>
        <begin position="86"/>
        <end position="107"/>
    </location>
</feature>
<dbReference type="Proteomes" id="UP000199071">
    <property type="component" value="Unassembled WGS sequence"/>
</dbReference>
<feature type="transmembrane region" description="Helical" evidence="8">
    <location>
        <begin position="119"/>
        <end position="140"/>
    </location>
</feature>
<feature type="transmembrane region" description="Helical" evidence="8">
    <location>
        <begin position="184"/>
        <end position="208"/>
    </location>
</feature>
<dbReference type="STRING" id="665467.SAMN02982931_02242"/>
<dbReference type="PROSITE" id="PS50928">
    <property type="entry name" value="ABC_TM1"/>
    <property type="match status" value="1"/>
</dbReference>
<reference evidence="10 11" key="1">
    <citation type="submission" date="2016-10" db="EMBL/GenBank/DDBJ databases">
        <authorList>
            <person name="de Groot N.N."/>
        </authorList>
    </citation>
    <scope>NUCLEOTIDE SEQUENCE [LARGE SCALE GENOMIC DNA]</scope>
    <source>
        <strain evidence="10 11">ATCC 35022</strain>
    </source>
</reference>
<protein>
    <submittedName>
        <fullName evidence="10">Polar amino acid transport system permease protein</fullName>
    </submittedName>
</protein>
<dbReference type="InterPro" id="IPR000515">
    <property type="entry name" value="MetI-like"/>
</dbReference>
<dbReference type="InterPro" id="IPR035906">
    <property type="entry name" value="MetI-like_sf"/>
</dbReference>
<evidence type="ECO:0000256" key="7">
    <source>
        <dbReference type="ARBA" id="ARBA00023136"/>
    </source>
</evidence>
<feature type="transmembrane region" description="Helical" evidence="8">
    <location>
        <begin position="20"/>
        <end position="41"/>
    </location>
</feature>
<keyword evidence="6 8" id="KW-1133">Transmembrane helix</keyword>
<dbReference type="Gene3D" id="1.10.3720.10">
    <property type="entry name" value="MetI-like"/>
    <property type="match status" value="1"/>
</dbReference>
<keyword evidence="7 8" id="KW-0472">Membrane</keyword>
<feature type="transmembrane region" description="Helical" evidence="8">
    <location>
        <begin position="53"/>
        <end position="74"/>
    </location>
</feature>
<dbReference type="Pfam" id="PF00528">
    <property type="entry name" value="BPD_transp_1"/>
    <property type="match status" value="1"/>
</dbReference>
<dbReference type="GO" id="GO:0043190">
    <property type="term" value="C:ATP-binding cassette (ABC) transporter complex"/>
    <property type="evidence" value="ECO:0007669"/>
    <property type="project" value="InterPro"/>
</dbReference>
<dbReference type="SUPFAM" id="SSF161098">
    <property type="entry name" value="MetI-like"/>
    <property type="match status" value="1"/>
</dbReference>
<dbReference type="CDD" id="cd06261">
    <property type="entry name" value="TM_PBP2"/>
    <property type="match status" value="1"/>
</dbReference>
<dbReference type="PANTHER" id="PTHR30614:SF34">
    <property type="entry name" value="BLR6398 PROTEIN"/>
    <property type="match status" value="1"/>
</dbReference>
<evidence type="ECO:0000256" key="5">
    <source>
        <dbReference type="ARBA" id="ARBA00022692"/>
    </source>
</evidence>
<keyword evidence="3 8" id="KW-0813">Transport</keyword>
<keyword evidence="5 8" id="KW-0812">Transmembrane</keyword>
<dbReference type="EMBL" id="FMXQ01000004">
    <property type="protein sequence ID" value="SDB29689.1"/>
    <property type="molecule type" value="Genomic_DNA"/>
</dbReference>
<organism evidence="10 11">
    <name type="scientific">Bauldia litoralis</name>
    <dbReference type="NCBI Taxonomy" id="665467"/>
    <lineage>
        <taxon>Bacteria</taxon>
        <taxon>Pseudomonadati</taxon>
        <taxon>Pseudomonadota</taxon>
        <taxon>Alphaproteobacteria</taxon>
        <taxon>Hyphomicrobiales</taxon>
        <taxon>Kaistiaceae</taxon>
        <taxon>Bauldia</taxon>
    </lineage>
</organism>
<keyword evidence="4" id="KW-1003">Cell membrane</keyword>
<dbReference type="AlphaFoldDB" id="A0A1G6C9V8"/>
<evidence type="ECO:0000256" key="3">
    <source>
        <dbReference type="ARBA" id="ARBA00022448"/>
    </source>
</evidence>
<comment type="similarity">
    <text evidence="2">Belongs to the binding-protein-dependent transport system permease family. HisMQ subfamily.</text>
</comment>
<dbReference type="GO" id="GO:0006865">
    <property type="term" value="P:amino acid transport"/>
    <property type="evidence" value="ECO:0007669"/>
    <property type="project" value="TreeGrafter"/>
</dbReference>
<feature type="domain" description="ABC transmembrane type-1" evidence="9">
    <location>
        <begin position="17"/>
        <end position="198"/>
    </location>
</feature>
<evidence type="ECO:0000256" key="4">
    <source>
        <dbReference type="ARBA" id="ARBA00022475"/>
    </source>
</evidence>